<keyword evidence="3 7" id="KW-0863">Zinc-finger</keyword>
<evidence type="ECO:0000256" key="6">
    <source>
        <dbReference type="ARBA" id="ARBA00023242"/>
    </source>
</evidence>
<dbReference type="InterPro" id="IPR052865">
    <property type="entry name" value="Zinc_finger_BED"/>
</dbReference>
<dbReference type="SUPFAM" id="SSF57667">
    <property type="entry name" value="beta-beta-alpha zinc fingers"/>
    <property type="match status" value="2"/>
</dbReference>
<dbReference type="PROSITE" id="PS50808">
    <property type="entry name" value="ZF_BED"/>
    <property type="match status" value="1"/>
</dbReference>
<sequence>MKRGTILQCGTNQGGILNDPVTHYVLFQPEIATQETSQNPDIPGDDAVYVVDDSPEPSGTVTTEEWLSASGSLSECSATEQTANDVKTKKKHSFVWEHFERHMLDKCSQVCKHCNKSVRLGKEGGCSKLGTTAMRRHLEIHHAHLLPGVSPRASVLRNRKSQAADSASDIARTSGSKKKSLDRRSKRQLSSSVWQHFDYNSSDRFLVVCRICRMQVRLGKDGGCNRVGTTAMHKHVTIHHKFLLQKNPALGTREQSHSRRSQDVSCNMNKRPQTSPTIAAGHHKTPEAKSESCAPQHTNSMALNHCLAMYIANSIQPFPFVEEPAFLEFMHCCVPQWKVPKKGYFADSGVPALATMIKEAVKKDLKTCVGGTVHLGTETWQGPHMSDLVSVTAFWVKSQEPEQNLIRCKAVLDVVNLGESCTVENVNQALETAIKDWLLPAELRVGHVITERLPSEAQCFAEMQLKRVTCMAHCLNFEVENLLFTFHSKLADSFELARSICSQLCHSDVARAKLKAIQSHHNLKQRPLVPDSPTNWKSTLRMLKHFCEQKLAVNEYLKVTGGISVSPEQWLVLRDAASVLQPVEEVVRLLSMDSAMLGQVLPLLCFAQKMLQSTLERSERGSPAHWLSAHLLSKLSSSSHVAAVKADLAYWTASFLDPRFRDTFCSYIGGDQVAAEQKLKEVKKHLIVKIRETYMHSTKSLYAANTGKFPRQDETAPSLDEDFSLWLTNAEQMGLTRSKAEVSSDSTDIEGAATAKFELEAYMQDSIADFSAPMSDPALYWQTKRMIWPSLYTVAVTYLACPPTNTYSERMFEKYGAVASEGRQGICADTLSLLCFIRMNHNWVPKDISDAPADVINLLRNAMDKGDTDKNTNTHFVDADSEVLLKRVLFQD</sequence>
<evidence type="ECO:0000256" key="8">
    <source>
        <dbReference type="SAM" id="MobiDB-lite"/>
    </source>
</evidence>
<dbReference type="GO" id="GO:0008270">
    <property type="term" value="F:zinc ion binding"/>
    <property type="evidence" value="ECO:0007669"/>
    <property type="project" value="UniProtKB-KW"/>
</dbReference>
<organism evidence="10">
    <name type="scientific">Rhipicephalus zambeziensis</name>
    <dbReference type="NCBI Taxonomy" id="60191"/>
    <lineage>
        <taxon>Eukaryota</taxon>
        <taxon>Metazoa</taxon>
        <taxon>Ecdysozoa</taxon>
        <taxon>Arthropoda</taxon>
        <taxon>Chelicerata</taxon>
        <taxon>Arachnida</taxon>
        <taxon>Acari</taxon>
        <taxon>Parasitiformes</taxon>
        <taxon>Ixodida</taxon>
        <taxon>Ixodoidea</taxon>
        <taxon>Ixodidae</taxon>
        <taxon>Rhipicephalinae</taxon>
        <taxon>Rhipicephalus</taxon>
        <taxon>Rhipicephalus</taxon>
    </lineage>
</organism>
<feature type="region of interest" description="Disordered" evidence="8">
    <location>
        <begin position="251"/>
        <end position="293"/>
    </location>
</feature>
<dbReference type="EMBL" id="GFPF01013470">
    <property type="protein sequence ID" value="MAA24616.1"/>
    <property type="molecule type" value="Transcribed_RNA"/>
</dbReference>
<dbReference type="InterPro" id="IPR003656">
    <property type="entry name" value="Znf_BED"/>
</dbReference>
<proteinExistence type="predicted"/>
<comment type="subcellular location">
    <subcellularLocation>
        <location evidence="1">Nucleus</location>
    </subcellularLocation>
</comment>
<dbReference type="SUPFAM" id="SSF53098">
    <property type="entry name" value="Ribonuclease H-like"/>
    <property type="match status" value="1"/>
</dbReference>
<dbReference type="AlphaFoldDB" id="A0A224Z452"/>
<keyword evidence="5" id="KW-0238">DNA-binding</keyword>
<dbReference type="GO" id="GO:0046983">
    <property type="term" value="F:protein dimerization activity"/>
    <property type="evidence" value="ECO:0007669"/>
    <property type="project" value="InterPro"/>
</dbReference>
<name>A0A224Z452_9ACAR</name>
<protein>
    <submittedName>
        <fullName evidence="10">Zinc finger protein</fullName>
    </submittedName>
</protein>
<dbReference type="PANTHER" id="PTHR47241">
    <property type="entry name" value="FINGER PROTEIN, PUTATIVE-RELATED"/>
    <property type="match status" value="1"/>
</dbReference>
<feature type="compositionally biased region" description="Polar residues" evidence="8">
    <location>
        <begin position="263"/>
        <end position="277"/>
    </location>
</feature>
<dbReference type="Pfam" id="PF02892">
    <property type="entry name" value="zf-BED"/>
    <property type="match status" value="2"/>
</dbReference>
<evidence type="ECO:0000256" key="4">
    <source>
        <dbReference type="ARBA" id="ARBA00022833"/>
    </source>
</evidence>
<reference evidence="10" key="1">
    <citation type="journal article" date="2017" name="Parasit. Vectors">
        <title>Sialotranscriptomics of Rhipicephalus zambeziensis reveals intricate expression profiles of secretory proteins and suggests tight temporal transcriptional regulation during blood-feeding.</title>
        <authorList>
            <person name="de Castro M.H."/>
            <person name="de Klerk D."/>
            <person name="Pienaar R."/>
            <person name="Rees D.J.G."/>
            <person name="Mans B.J."/>
        </authorList>
    </citation>
    <scope>NUCLEOTIDE SEQUENCE</scope>
    <source>
        <tissue evidence="10">Salivary glands</tissue>
    </source>
</reference>
<dbReference type="GO" id="GO:0005634">
    <property type="term" value="C:nucleus"/>
    <property type="evidence" value="ECO:0007669"/>
    <property type="project" value="UniProtKB-SubCell"/>
</dbReference>
<keyword evidence="2" id="KW-0479">Metal-binding</keyword>
<evidence type="ECO:0000313" key="10">
    <source>
        <dbReference type="EMBL" id="MAA24616.1"/>
    </source>
</evidence>
<dbReference type="SMART" id="SM00614">
    <property type="entry name" value="ZnF_BED"/>
    <property type="match status" value="2"/>
</dbReference>
<dbReference type="GO" id="GO:0003677">
    <property type="term" value="F:DNA binding"/>
    <property type="evidence" value="ECO:0007669"/>
    <property type="project" value="UniProtKB-KW"/>
</dbReference>
<evidence type="ECO:0000256" key="1">
    <source>
        <dbReference type="ARBA" id="ARBA00004123"/>
    </source>
</evidence>
<feature type="domain" description="BED-type" evidence="9">
    <location>
        <begin position="90"/>
        <end position="149"/>
    </location>
</feature>
<keyword evidence="4" id="KW-0862">Zinc</keyword>
<dbReference type="PANTHER" id="PTHR47241:SF1">
    <property type="entry name" value="BED-TYPE DOMAIN-CONTAINING PROTEIN"/>
    <property type="match status" value="1"/>
</dbReference>
<evidence type="ECO:0000256" key="7">
    <source>
        <dbReference type="PROSITE-ProRule" id="PRU00027"/>
    </source>
</evidence>
<feature type="region of interest" description="Disordered" evidence="8">
    <location>
        <begin position="158"/>
        <end position="187"/>
    </location>
</feature>
<dbReference type="InterPro" id="IPR012337">
    <property type="entry name" value="RNaseH-like_sf"/>
</dbReference>
<keyword evidence="6" id="KW-0539">Nucleus</keyword>
<evidence type="ECO:0000256" key="2">
    <source>
        <dbReference type="ARBA" id="ARBA00022723"/>
    </source>
</evidence>
<accession>A0A224Z452</accession>
<evidence type="ECO:0000256" key="5">
    <source>
        <dbReference type="ARBA" id="ARBA00023125"/>
    </source>
</evidence>
<evidence type="ECO:0000256" key="3">
    <source>
        <dbReference type="ARBA" id="ARBA00022771"/>
    </source>
</evidence>
<dbReference type="InterPro" id="IPR008906">
    <property type="entry name" value="HATC_C_dom"/>
</dbReference>
<dbReference type="Pfam" id="PF05699">
    <property type="entry name" value="Dimer_Tnp_hAT"/>
    <property type="match status" value="1"/>
</dbReference>
<feature type="compositionally biased region" description="Basic residues" evidence="8">
    <location>
        <begin position="175"/>
        <end position="187"/>
    </location>
</feature>
<dbReference type="InterPro" id="IPR036236">
    <property type="entry name" value="Znf_C2H2_sf"/>
</dbReference>
<evidence type="ECO:0000259" key="9">
    <source>
        <dbReference type="PROSITE" id="PS50808"/>
    </source>
</evidence>